<dbReference type="Proteomes" id="UP000295157">
    <property type="component" value="Unassembled WGS sequence"/>
</dbReference>
<evidence type="ECO:0000256" key="5">
    <source>
        <dbReference type="PROSITE-ProRule" id="PRU00339"/>
    </source>
</evidence>
<evidence type="ECO:0000256" key="3">
    <source>
        <dbReference type="ARBA" id="ARBA00023125"/>
    </source>
</evidence>
<dbReference type="InterPro" id="IPR016032">
    <property type="entry name" value="Sig_transdc_resp-reg_C-effctor"/>
</dbReference>
<evidence type="ECO:0000256" key="7">
    <source>
        <dbReference type="SAM" id="MobiDB-lite"/>
    </source>
</evidence>
<feature type="DNA-binding region" description="OmpR/PhoB-type" evidence="6">
    <location>
        <begin position="70"/>
        <end position="175"/>
    </location>
</feature>
<dbReference type="SMART" id="SM00028">
    <property type="entry name" value="TPR"/>
    <property type="match status" value="4"/>
</dbReference>
<keyword evidence="3 6" id="KW-0238">DNA-binding</keyword>
<dbReference type="InterPro" id="IPR011990">
    <property type="entry name" value="TPR-like_helical_dom_sf"/>
</dbReference>
<dbReference type="SUPFAM" id="SSF52540">
    <property type="entry name" value="P-loop containing nucleoside triphosphate hydrolases"/>
    <property type="match status" value="1"/>
</dbReference>
<dbReference type="AlphaFoldDB" id="A0A4R4NNF0"/>
<dbReference type="Gene3D" id="1.10.10.10">
    <property type="entry name" value="Winged helix-like DNA-binding domain superfamily/Winged helix DNA-binding domain"/>
    <property type="match status" value="1"/>
</dbReference>
<dbReference type="Pfam" id="PF03704">
    <property type="entry name" value="BTAD"/>
    <property type="match status" value="1"/>
</dbReference>
<dbReference type="PROSITE" id="PS51755">
    <property type="entry name" value="OMPR_PHOB"/>
    <property type="match status" value="1"/>
</dbReference>
<keyword evidence="4" id="KW-0804">Transcription</keyword>
<protein>
    <submittedName>
        <fullName evidence="9">Tetratricopeptide repeat protein</fullName>
    </submittedName>
</protein>
<dbReference type="GO" id="GO:0043531">
    <property type="term" value="F:ADP binding"/>
    <property type="evidence" value="ECO:0007669"/>
    <property type="project" value="InterPro"/>
</dbReference>
<dbReference type="CDD" id="cd00383">
    <property type="entry name" value="trans_reg_C"/>
    <property type="match status" value="1"/>
</dbReference>
<dbReference type="Pfam" id="PF13432">
    <property type="entry name" value="TPR_16"/>
    <property type="match status" value="2"/>
</dbReference>
<dbReference type="SMART" id="SM01043">
    <property type="entry name" value="BTAD"/>
    <property type="match status" value="1"/>
</dbReference>
<dbReference type="SUPFAM" id="SSF46894">
    <property type="entry name" value="C-terminal effector domain of the bipartite response regulators"/>
    <property type="match status" value="1"/>
</dbReference>
<accession>A0A4R4NNF0</accession>
<feature type="region of interest" description="Disordered" evidence="7">
    <location>
        <begin position="1"/>
        <end position="28"/>
    </location>
</feature>
<comment type="similarity">
    <text evidence="1">Belongs to the AfsR/DnrI/RedD regulatory family.</text>
</comment>
<dbReference type="CDD" id="cd15831">
    <property type="entry name" value="BTAD"/>
    <property type="match status" value="1"/>
</dbReference>
<dbReference type="GO" id="GO:0000160">
    <property type="term" value="P:phosphorelay signal transduction system"/>
    <property type="evidence" value="ECO:0007669"/>
    <property type="project" value="InterPro"/>
</dbReference>
<dbReference type="PROSITE" id="PS50005">
    <property type="entry name" value="TPR"/>
    <property type="match status" value="1"/>
</dbReference>
<dbReference type="GO" id="GO:0006355">
    <property type="term" value="P:regulation of DNA-templated transcription"/>
    <property type="evidence" value="ECO:0007669"/>
    <property type="project" value="InterPro"/>
</dbReference>
<dbReference type="SMART" id="SM00862">
    <property type="entry name" value="Trans_reg_C"/>
    <property type="match status" value="1"/>
</dbReference>
<evidence type="ECO:0000256" key="6">
    <source>
        <dbReference type="PROSITE-ProRule" id="PRU01091"/>
    </source>
</evidence>
<dbReference type="InterPro" id="IPR036388">
    <property type="entry name" value="WH-like_DNA-bd_sf"/>
</dbReference>
<evidence type="ECO:0000313" key="9">
    <source>
        <dbReference type="EMBL" id="TDC10785.1"/>
    </source>
</evidence>
<dbReference type="PANTHER" id="PTHR35807:SF1">
    <property type="entry name" value="TRANSCRIPTIONAL REGULATOR REDD"/>
    <property type="match status" value="1"/>
</dbReference>
<reference evidence="9 10" key="1">
    <citation type="submission" date="2019-02" db="EMBL/GenBank/DDBJ databases">
        <title>Draft genome sequences of novel Actinobacteria.</title>
        <authorList>
            <person name="Sahin N."/>
            <person name="Ay H."/>
            <person name="Saygin H."/>
        </authorList>
    </citation>
    <scope>NUCLEOTIDE SEQUENCE [LARGE SCALE GENOMIC DNA]</scope>
    <source>
        <strain evidence="9 10">KC201</strain>
    </source>
</reference>
<evidence type="ECO:0000256" key="1">
    <source>
        <dbReference type="ARBA" id="ARBA00005820"/>
    </source>
</evidence>
<feature type="domain" description="OmpR/PhoB-type" evidence="8">
    <location>
        <begin position="70"/>
        <end position="175"/>
    </location>
</feature>
<keyword evidence="5" id="KW-0802">TPR repeat</keyword>
<dbReference type="Gene3D" id="1.25.40.10">
    <property type="entry name" value="Tetratricopeptide repeat domain"/>
    <property type="match status" value="2"/>
</dbReference>
<keyword evidence="10" id="KW-1185">Reference proteome</keyword>
<name>A0A4R4NNF0_9ACTN</name>
<dbReference type="PANTHER" id="PTHR35807">
    <property type="entry name" value="TRANSCRIPTIONAL REGULATOR REDD-RELATED"/>
    <property type="match status" value="1"/>
</dbReference>
<keyword evidence="2" id="KW-0805">Transcription regulation</keyword>
<dbReference type="Pfam" id="PF00486">
    <property type="entry name" value="Trans_reg_C"/>
    <property type="match status" value="1"/>
</dbReference>
<dbReference type="InterPro" id="IPR051677">
    <property type="entry name" value="AfsR-DnrI-RedD_regulator"/>
</dbReference>
<proteinExistence type="inferred from homology"/>
<dbReference type="SUPFAM" id="SSF48452">
    <property type="entry name" value="TPR-like"/>
    <property type="match status" value="2"/>
</dbReference>
<dbReference type="Gene3D" id="3.40.50.300">
    <property type="entry name" value="P-loop containing nucleotide triphosphate hydrolases"/>
    <property type="match status" value="1"/>
</dbReference>
<evidence type="ECO:0000256" key="2">
    <source>
        <dbReference type="ARBA" id="ARBA00023015"/>
    </source>
</evidence>
<comment type="caution">
    <text evidence="9">The sequence shown here is derived from an EMBL/GenBank/DDBJ whole genome shotgun (WGS) entry which is preliminary data.</text>
</comment>
<dbReference type="GO" id="GO:0003677">
    <property type="term" value="F:DNA binding"/>
    <property type="evidence" value="ECO:0007669"/>
    <property type="project" value="UniProtKB-UniRule"/>
</dbReference>
<organism evidence="9 10">
    <name type="scientific">Nonomuraea longispora</name>
    <dbReference type="NCBI Taxonomy" id="1848320"/>
    <lineage>
        <taxon>Bacteria</taxon>
        <taxon>Bacillati</taxon>
        <taxon>Actinomycetota</taxon>
        <taxon>Actinomycetes</taxon>
        <taxon>Streptosporangiales</taxon>
        <taxon>Streptosporangiaceae</taxon>
        <taxon>Nonomuraea</taxon>
    </lineage>
</organism>
<evidence type="ECO:0000259" key="8">
    <source>
        <dbReference type="PROSITE" id="PS51755"/>
    </source>
</evidence>
<sequence>MTPTLQRDTGALGPGTRRSNRRSGQVLSDRPVVCPGTCKASATRHVYAESVDHGAIRHRHEGARPPQGCADSAKRGEHLLMALEIRLFGPLRVLAAGEPVRLVGHRRIGVLARLALSAGQAVRAERIVTDIWGDDSAETAAKQLHIVISKLRETLGPHATERIIQTVPGGYRIGLEPDNIDAHLFLRLAERARTSQEQGDGATADALFRAALRLWRGEPLAEMTTLWARTEAARLEEERLSVLEAHADLRLAAGDHHAVAADLAGHVRAHPLRERPAAQLMLALHRAGRTSEALAVYQDTRRVMVSELGIEPGTGLRRLHQAILADDPALDLTAPAQEVTVSRPNVLFELPADTRAFTARAAEIHFLRTALGPADGLVITVIDGPGGIGKSALTVHVAHAMAARFTDGVIYLNLHGATPGVDPLTPAQALRHLLGSLGLDGAAVPADQGEAAARYRSLTATSDLLVILDNARDVRQIRPLIPAGPGCRVLITSRDPLAVLDDARHLHLGTLNADDATVLLSRLAGADRVRAEPQAAERIAHLCGGVPLALRIVGARLVARPDWTLSDLEVQLADATRRLDVLEYADLAVRASVAVGHDQLHEEPAGRDAAHLLPLLGLLDLPTHTPAAAAALTGWPHHRAEAALERLQDARLVEPAGPDHYQFHDLVGLYARERAHQDLSEEERATAVQRVLHHYLCTTWTVCTMLNSDPVLRCPVELPEPTFKKLAEAERWLQAERDNLIAATQQALAGPDPVTAVGLAIALHWPFSYQGWHTQLADLYVHAIDAADRAAAWEDKAQLRSFLGWVHRDQGRYGEAIAQLKTALTDWDRAGLPRRKVGALSNLGVIHTIVGRLDDALAYLEAALALNDDAERPGAPNVLRNNRVHVYFRQGRFDEAIAEARELVELWPKTDPFVGEGSAHDSLGDVYRHAGRLTEAVESYTTAARLFHESSYRLKEARSRWWLGTMLHRLERHGDAREQWGNSVSLLCSARLLTPREATEVLAQAVPEPPQPIKNLL</sequence>
<dbReference type="InterPro" id="IPR027417">
    <property type="entry name" value="P-loop_NTPase"/>
</dbReference>
<dbReference type="PRINTS" id="PR00364">
    <property type="entry name" value="DISEASERSIST"/>
</dbReference>
<evidence type="ECO:0000313" key="10">
    <source>
        <dbReference type="Proteomes" id="UP000295157"/>
    </source>
</evidence>
<dbReference type="EMBL" id="SMJZ01000006">
    <property type="protein sequence ID" value="TDC10785.1"/>
    <property type="molecule type" value="Genomic_DNA"/>
</dbReference>
<dbReference type="InterPro" id="IPR019734">
    <property type="entry name" value="TPR_rpt"/>
</dbReference>
<gene>
    <name evidence="9" type="ORF">E1267_03375</name>
</gene>
<dbReference type="InterPro" id="IPR005158">
    <property type="entry name" value="BTAD"/>
</dbReference>
<dbReference type="OrthoDB" id="5521887at2"/>
<dbReference type="InterPro" id="IPR001867">
    <property type="entry name" value="OmpR/PhoB-type_DNA-bd"/>
</dbReference>
<evidence type="ECO:0000256" key="4">
    <source>
        <dbReference type="ARBA" id="ARBA00023163"/>
    </source>
</evidence>
<feature type="repeat" description="TPR" evidence="5">
    <location>
        <begin position="837"/>
        <end position="870"/>
    </location>
</feature>